<organism evidence="10 11">
    <name type="scientific">Desulfoplanes formicivorans</name>
    <dbReference type="NCBI Taxonomy" id="1592317"/>
    <lineage>
        <taxon>Bacteria</taxon>
        <taxon>Pseudomonadati</taxon>
        <taxon>Thermodesulfobacteriota</taxon>
        <taxon>Desulfovibrionia</taxon>
        <taxon>Desulfovibrionales</taxon>
        <taxon>Desulfoplanaceae</taxon>
        <taxon>Desulfoplanes</taxon>
    </lineage>
</organism>
<dbReference type="EMBL" id="BDFE01000020">
    <property type="protein sequence ID" value="GAU09823.1"/>
    <property type="molecule type" value="Genomic_DNA"/>
</dbReference>
<evidence type="ECO:0000256" key="1">
    <source>
        <dbReference type="ARBA" id="ARBA00004370"/>
    </source>
</evidence>
<keyword evidence="11" id="KW-1185">Reference proteome</keyword>
<feature type="binding site" description="axial binding residue" evidence="8">
    <location>
        <position position="78"/>
    </location>
    <ligand>
        <name>heme b</name>
        <dbReference type="ChEBI" id="CHEBI:60344"/>
        <label>bD</label>
    </ligand>
    <ligandPart>
        <name>Fe</name>
        <dbReference type="ChEBI" id="CHEBI:18248"/>
    </ligandPart>
</feature>
<evidence type="ECO:0000256" key="9">
    <source>
        <dbReference type="SAM" id="Phobius"/>
    </source>
</evidence>
<dbReference type="AlphaFoldDB" id="A0A194AKI2"/>
<feature type="binding site" description="axial binding residue" evidence="8">
    <location>
        <position position="37"/>
    </location>
    <ligand>
        <name>heme b</name>
        <dbReference type="ChEBI" id="CHEBI:60344"/>
        <label>bD</label>
    </ligand>
    <ligandPart>
        <name>Fe</name>
        <dbReference type="ChEBI" id="CHEBI:18248"/>
    </ligandPart>
</feature>
<dbReference type="SUPFAM" id="SSF81343">
    <property type="entry name" value="Fumarate reductase respiratory complex transmembrane subunits"/>
    <property type="match status" value="1"/>
</dbReference>
<feature type="transmembrane region" description="Helical" evidence="9">
    <location>
        <begin position="153"/>
        <end position="172"/>
    </location>
</feature>
<dbReference type="InterPro" id="IPR000701">
    <property type="entry name" value="SuccDH_FuR_B_TM-su"/>
</dbReference>
<evidence type="ECO:0000313" key="10">
    <source>
        <dbReference type="EMBL" id="GAU09823.1"/>
    </source>
</evidence>
<dbReference type="STRING" id="1592317.DPF_2558"/>
<evidence type="ECO:0000256" key="7">
    <source>
        <dbReference type="ARBA" id="ARBA00023136"/>
    </source>
</evidence>
<feature type="binding site" description="axial binding residue" evidence="8">
    <location>
        <position position="166"/>
    </location>
    <ligand>
        <name>heme b</name>
        <dbReference type="ChEBI" id="CHEBI:60344"/>
        <label>bD</label>
    </ligand>
    <ligandPart>
        <name>Fe</name>
        <dbReference type="ChEBI" id="CHEBI:18248"/>
    </ligandPart>
</feature>
<dbReference type="GO" id="GO:0046872">
    <property type="term" value="F:metal ion binding"/>
    <property type="evidence" value="ECO:0007669"/>
    <property type="project" value="UniProtKB-KW"/>
</dbReference>
<dbReference type="InterPro" id="IPR004224">
    <property type="entry name" value="Fum_red_B_TM"/>
</dbReference>
<evidence type="ECO:0000256" key="6">
    <source>
        <dbReference type="ARBA" id="ARBA00023004"/>
    </source>
</evidence>
<sequence>MWSDTTMHVQSSTRTPAVLDWLEVLSGIGLVLFIMGHSLFVASVIFGASTFNGMAGFFENTGLAQVGGPIIGLVFLLHFVLAARKIPFRAAQQSVIWKHARMMHHEDTWLWLIQAVTGMLILLMGSIHMWVLLNDLPITAEKSVALLYAGTWLWFYLFFLLFVAMHVAIGVYRAGVKWGYIRRENRARMKKYLYIFAGVLVAIDLVSLIRFYFLSV</sequence>
<feature type="transmembrane region" description="Helical" evidence="9">
    <location>
        <begin position="192"/>
        <end position="213"/>
    </location>
</feature>
<evidence type="ECO:0000313" key="11">
    <source>
        <dbReference type="Proteomes" id="UP000095200"/>
    </source>
</evidence>
<reference evidence="11" key="1">
    <citation type="submission" date="2016-06" db="EMBL/GenBank/DDBJ databases">
        <title>Draft genome sequence of Desulfoplanes formicivorans strain Pf12B.</title>
        <authorList>
            <person name="Watanabe M."/>
            <person name="Kojima H."/>
            <person name="Fukui M."/>
        </authorList>
    </citation>
    <scope>NUCLEOTIDE SEQUENCE [LARGE SCALE GENOMIC DNA]</scope>
    <source>
        <strain evidence="11">Pf12B</strain>
    </source>
</reference>
<keyword evidence="4 8" id="KW-0479">Metal-binding</keyword>
<keyword evidence="7 9" id="KW-0472">Membrane</keyword>
<dbReference type="RefSeq" id="WP_069860055.1">
    <property type="nucleotide sequence ID" value="NZ_BDFE01000020.1"/>
</dbReference>
<proteinExistence type="predicted"/>
<evidence type="ECO:0000256" key="5">
    <source>
        <dbReference type="ARBA" id="ARBA00022989"/>
    </source>
</evidence>
<protein>
    <submittedName>
        <fullName evidence="10">Fumarate reductase</fullName>
    </submittedName>
</protein>
<gene>
    <name evidence="10" type="ORF">DPF_2558</name>
</gene>
<dbReference type="PIRSF" id="PIRSF000177">
    <property type="entry name" value="Fumar_rd_cyt_b"/>
    <property type="match status" value="1"/>
</dbReference>
<evidence type="ECO:0000256" key="3">
    <source>
        <dbReference type="ARBA" id="ARBA00022692"/>
    </source>
</evidence>
<dbReference type="Pfam" id="PF01127">
    <property type="entry name" value="Sdh_cyt"/>
    <property type="match status" value="1"/>
</dbReference>
<dbReference type="InterPro" id="IPR034804">
    <property type="entry name" value="SQR/QFR_C/D"/>
</dbReference>
<comment type="subcellular location">
    <subcellularLocation>
        <location evidence="1">Membrane</location>
    </subcellularLocation>
</comment>
<dbReference type="Proteomes" id="UP000095200">
    <property type="component" value="Unassembled WGS sequence"/>
</dbReference>
<dbReference type="GO" id="GO:0016020">
    <property type="term" value="C:membrane"/>
    <property type="evidence" value="ECO:0007669"/>
    <property type="project" value="UniProtKB-SubCell"/>
</dbReference>
<keyword evidence="3 9" id="KW-0812">Transmembrane</keyword>
<evidence type="ECO:0000256" key="2">
    <source>
        <dbReference type="ARBA" id="ARBA00022617"/>
    </source>
</evidence>
<feature type="transmembrane region" description="Helical" evidence="9">
    <location>
        <begin position="21"/>
        <end position="46"/>
    </location>
</feature>
<feature type="transmembrane region" description="Helical" evidence="9">
    <location>
        <begin position="66"/>
        <end position="88"/>
    </location>
</feature>
<keyword evidence="5 9" id="KW-1133">Transmembrane helix</keyword>
<dbReference type="Gene3D" id="1.20.1300.10">
    <property type="entry name" value="Fumarate reductase/succinate dehydrogenase, transmembrane subunit"/>
    <property type="match status" value="1"/>
</dbReference>
<feature type="transmembrane region" description="Helical" evidence="9">
    <location>
        <begin position="109"/>
        <end position="133"/>
    </location>
</feature>
<comment type="caution">
    <text evidence="10">The sequence shown here is derived from an EMBL/GenBank/DDBJ whole genome shotgun (WGS) entry which is preliminary data.</text>
</comment>
<evidence type="ECO:0000256" key="4">
    <source>
        <dbReference type="ARBA" id="ARBA00022723"/>
    </source>
</evidence>
<keyword evidence="6 8" id="KW-0408">Iron</keyword>
<name>A0A194AKI2_9BACT</name>
<accession>A0A194AKI2</accession>
<evidence type="ECO:0000256" key="8">
    <source>
        <dbReference type="PIRSR" id="PIRSR000177-1"/>
    </source>
</evidence>
<dbReference type="OrthoDB" id="5345350at2"/>
<feature type="binding site" description="axial binding residue" evidence="8">
    <location>
        <position position="128"/>
    </location>
    <ligand>
        <name>heme b</name>
        <dbReference type="ChEBI" id="CHEBI:60344"/>
        <label>bD</label>
    </ligand>
    <ligandPart>
        <name>Fe</name>
        <dbReference type="ChEBI" id="CHEBI:18248"/>
    </ligandPart>
</feature>
<keyword evidence="2 8" id="KW-0349">Heme</keyword>
<dbReference type="GO" id="GO:0006099">
    <property type="term" value="P:tricarboxylic acid cycle"/>
    <property type="evidence" value="ECO:0007669"/>
    <property type="project" value="InterPro"/>
</dbReference>